<evidence type="ECO:0000313" key="2">
    <source>
        <dbReference type="EMBL" id="SUE15127.1"/>
    </source>
</evidence>
<feature type="compositionally biased region" description="Low complexity" evidence="1">
    <location>
        <begin position="234"/>
        <end position="246"/>
    </location>
</feature>
<evidence type="ECO:0000256" key="1">
    <source>
        <dbReference type="SAM" id="MobiDB-lite"/>
    </source>
</evidence>
<feature type="region of interest" description="Disordered" evidence="1">
    <location>
        <begin position="231"/>
        <end position="253"/>
    </location>
</feature>
<proteinExistence type="predicted"/>
<dbReference type="Proteomes" id="UP000254569">
    <property type="component" value="Unassembled WGS sequence"/>
</dbReference>
<organism evidence="2 3">
    <name type="scientific">Rhodococcus gordoniae</name>
    <dbReference type="NCBI Taxonomy" id="223392"/>
    <lineage>
        <taxon>Bacteria</taxon>
        <taxon>Bacillati</taxon>
        <taxon>Actinomycetota</taxon>
        <taxon>Actinomycetes</taxon>
        <taxon>Mycobacteriales</taxon>
        <taxon>Nocardiaceae</taxon>
        <taxon>Rhodococcus</taxon>
    </lineage>
</organism>
<accession>A0A379LYK3</accession>
<reference evidence="2 3" key="1">
    <citation type="submission" date="2018-06" db="EMBL/GenBank/DDBJ databases">
        <authorList>
            <consortium name="Pathogen Informatics"/>
            <person name="Doyle S."/>
        </authorList>
    </citation>
    <scope>NUCLEOTIDE SEQUENCE [LARGE SCALE GENOMIC DNA]</scope>
    <source>
        <strain evidence="2 3">NCTC13296</strain>
    </source>
</reference>
<evidence type="ECO:0000313" key="3">
    <source>
        <dbReference type="Proteomes" id="UP000254569"/>
    </source>
</evidence>
<dbReference type="OrthoDB" id="4201904at2"/>
<dbReference type="RefSeq" id="WP_064062626.1">
    <property type="nucleotide sequence ID" value="NZ_LPZN01000003.1"/>
</dbReference>
<keyword evidence="3" id="KW-1185">Reference proteome</keyword>
<dbReference type="Pfam" id="PF11209">
    <property type="entry name" value="LmeA"/>
    <property type="match status" value="1"/>
</dbReference>
<dbReference type="EMBL" id="UGVI01000001">
    <property type="protein sequence ID" value="SUE15127.1"/>
    <property type="molecule type" value="Genomic_DNA"/>
</dbReference>
<evidence type="ECO:0008006" key="4">
    <source>
        <dbReference type="Google" id="ProtNLM"/>
    </source>
</evidence>
<sequence>MTQRKRNRTVTIAVVLVAALVAVLVGAEVYVRNRATTCLAQSFESELGTGVDVDLSWKPVLLQLLDRRVPSVSLDSDDTAFGPAQQMQVHAEVEDVDLRDSAEGAGTIGSSSADVSWPVSGILATVQSQSVGALVTDVTADENAGTLTFTVGGQGLAEFTARPVVNGGVVTVETTDATILGIGLPTALVDGVVEILASGLQQYPLGMQATEVGVTDSGVELRLEGGRFVLPENPQGQPGQQQTQQQSSCGLLS</sequence>
<gene>
    <name evidence="2" type="ORF">NCTC13296_01984</name>
</gene>
<dbReference type="InterPro" id="IPR021373">
    <property type="entry name" value="DUF2993"/>
</dbReference>
<protein>
    <recommendedName>
        <fullName evidence="4">Secreted protein</fullName>
    </recommendedName>
</protein>
<dbReference type="AlphaFoldDB" id="A0A379LYK3"/>
<name>A0A379LYK3_9NOCA</name>